<evidence type="ECO:0000256" key="3">
    <source>
        <dbReference type="ARBA" id="ARBA00022692"/>
    </source>
</evidence>
<keyword evidence="2" id="KW-1003">Cell membrane</keyword>
<evidence type="ECO:0000256" key="5">
    <source>
        <dbReference type="ARBA" id="ARBA00023136"/>
    </source>
</evidence>
<dbReference type="EMBL" id="WOSY01000016">
    <property type="protein sequence ID" value="NHN89701.1"/>
    <property type="molecule type" value="Genomic_DNA"/>
</dbReference>
<comment type="subcellular location">
    <subcellularLocation>
        <location evidence="1">Cell membrane</location>
        <topology evidence="1">Multi-pass membrane protein</topology>
    </subcellularLocation>
</comment>
<name>A0ABX0K1T7_9PROT</name>
<evidence type="ECO:0000313" key="8">
    <source>
        <dbReference type="EMBL" id="NHN89701.1"/>
    </source>
</evidence>
<reference evidence="8 9" key="1">
    <citation type="journal article" date="2020" name="Int. J. Syst. Evol. Microbiol.">
        <title>Novel acetic acid bacteria from cider fermentations: Acetobacter conturbans sp. nov. and Acetobacter fallax sp. nov.</title>
        <authorList>
            <person name="Sombolestani A.S."/>
            <person name="Cleenwerck I."/>
            <person name="Cnockaert M."/>
            <person name="Borremans W."/>
            <person name="Wieme A.D."/>
            <person name="De Vuyst L."/>
            <person name="Vandamme P."/>
        </authorList>
    </citation>
    <scope>NUCLEOTIDE SEQUENCE [LARGE SCALE GENOMIC DNA]</scope>
    <source>
        <strain evidence="8 9">LMG 1627</strain>
    </source>
</reference>
<organism evidence="8 9">
    <name type="scientific">Acetobacter conturbans</name>
    <dbReference type="NCBI Taxonomy" id="1737472"/>
    <lineage>
        <taxon>Bacteria</taxon>
        <taxon>Pseudomonadati</taxon>
        <taxon>Pseudomonadota</taxon>
        <taxon>Alphaproteobacteria</taxon>
        <taxon>Acetobacterales</taxon>
        <taxon>Acetobacteraceae</taxon>
        <taxon>Acetobacter</taxon>
    </lineage>
</organism>
<dbReference type="PANTHER" id="PTHR35007">
    <property type="entry name" value="INTEGRAL MEMBRANE PROTEIN-RELATED"/>
    <property type="match status" value="1"/>
</dbReference>
<dbReference type="Pfam" id="PF00482">
    <property type="entry name" value="T2SSF"/>
    <property type="match status" value="1"/>
</dbReference>
<keyword evidence="3 6" id="KW-0812">Transmembrane</keyword>
<evidence type="ECO:0000256" key="2">
    <source>
        <dbReference type="ARBA" id="ARBA00022475"/>
    </source>
</evidence>
<proteinExistence type="predicted"/>
<evidence type="ECO:0000256" key="1">
    <source>
        <dbReference type="ARBA" id="ARBA00004651"/>
    </source>
</evidence>
<protein>
    <recommendedName>
        <fullName evidence="7">Type II secretion system protein GspF domain-containing protein</fullName>
    </recommendedName>
</protein>
<gene>
    <name evidence="8" type="ORF">GOB81_13880</name>
</gene>
<feature type="transmembrane region" description="Helical" evidence="6">
    <location>
        <begin position="112"/>
        <end position="131"/>
    </location>
</feature>
<feature type="transmembrane region" description="Helical" evidence="6">
    <location>
        <begin position="294"/>
        <end position="312"/>
    </location>
</feature>
<comment type="caution">
    <text evidence="8">The sequence shown here is derived from an EMBL/GenBank/DDBJ whole genome shotgun (WGS) entry which is preliminary data.</text>
</comment>
<dbReference type="PANTHER" id="PTHR35007:SF1">
    <property type="entry name" value="PILUS ASSEMBLY PROTEIN"/>
    <property type="match status" value="1"/>
</dbReference>
<feature type="transmembrane region" description="Helical" evidence="6">
    <location>
        <begin position="249"/>
        <end position="274"/>
    </location>
</feature>
<feature type="domain" description="Type II secretion system protein GspF" evidence="7">
    <location>
        <begin position="153"/>
        <end position="274"/>
    </location>
</feature>
<dbReference type="RefSeq" id="WP_173571028.1">
    <property type="nucleotide sequence ID" value="NZ_WOSY01000016.1"/>
</dbReference>
<feature type="transmembrane region" description="Helical" evidence="6">
    <location>
        <begin position="88"/>
        <end position="106"/>
    </location>
</feature>
<keyword evidence="9" id="KW-1185">Reference proteome</keyword>
<evidence type="ECO:0000256" key="4">
    <source>
        <dbReference type="ARBA" id="ARBA00022989"/>
    </source>
</evidence>
<dbReference type="Gene3D" id="1.20.81.30">
    <property type="entry name" value="Type II secretion system (T2SS), domain F"/>
    <property type="match status" value="1"/>
</dbReference>
<keyword evidence="4 6" id="KW-1133">Transmembrane helix</keyword>
<evidence type="ECO:0000256" key="6">
    <source>
        <dbReference type="SAM" id="Phobius"/>
    </source>
</evidence>
<dbReference type="InterPro" id="IPR018076">
    <property type="entry name" value="T2SS_GspF_dom"/>
</dbReference>
<sequence>MIDFYTLVFCISVMFFCIFFSVFIFLRNLKNIKLRNSRVEGIISSDKIIASDYDSSIVINRDVPFVDRFTKFVFLYDSKSVFMKKNQFLKLFYISVLMFLPIIVFLSSYIYFLHLLFAVLLGWIFVLRFIVSRNYNSYRRKIINQLPDVIFMMARSLKIGVSLSKTFELISRQAPEPTKTLFSDLVKKIAVGKDFSDALDELADGVHIKEYTFFSIIIKLQSRTGGGLAEILDGFASNIRKRIMARKKAVALASEARMSCYVLSALPIFMAFIIGIMNPSYISVLYKTNSGIKLLYAAVILFLIGVCSMVFVTKRTLR</sequence>
<accession>A0ABX0K1T7</accession>
<dbReference type="InterPro" id="IPR042094">
    <property type="entry name" value="T2SS_GspF_sf"/>
</dbReference>
<dbReference type="Proteomes" id="UP000631653">
    <property type="component" value="Unassembled WGS sequence"/>
</dbReference>
<evidence type="ECO:0000313" key="9">
    <source>
        <dbReference type="Proteomes" id="UP000631653"/>
    </source>
</evidence>
<keyword evidence="5 6" id="KW-0472">Membrane</keyword>
<evidence type="ECO:0000259" key="7">
    <source>
        <dbReference type="Pfam" id="PF00482"/>
    </source>
</evidence>
<feature type="transmembrane region" description="Helical" evidence="6">
    <location>
        <begin position="6"/>
        <end position="26"/>
    </location>
</feature>